<dbReference type="Proteomes" id="UP001418796">
    <property type="component" value="Unassembled WGS sequence"/>
</dbReference>
<organism evidence="2 3">
    <name type="scientific">Alkalicoccobacillus gibsonii</name>
    <dbReference type="NCBI Taxonomy" id="79881"/>
    <lineage>
        <taxon>Bacteria</taxon>
        <taxon>Bacillati</taxon>
        <taxon>Bacillota</taxon>
        <taxon>Bacilli</taxon>
        <taxon>Bacillales</taxon>
        <taxon>Bacillaceae</taxon>
        <taxon>Alkalicoccobacillus</taxon>
    </lineage>
</organism>
<evidence type="ECO:0000313" key="3">
    <source>
        <dbReference type="Proteomes" id="UP001418796"/>
    </source>
</evidence>
<evidence type="ECO:0000259" key="1">
    <source>
        <dbReference type="Pfam" id="PF02136"/>
    </source>
</evidence>
<keyword evidence="2" id="KW-0413">Isomerase</keyword>
<dbReference type="RefSeq" id="WP_343130201.1">
    <property type="nucleotide sequence ID" value="NZ_JBCITK010000001.1"/>
</dbReference>
<dbReference type="Gene3D" id="3.10.450.50">
    <property type="match status" value="1"/>
</dbReference>
<keyword evidence="3" id="KW-1185">Reference proteome</keyword>
<feature type="domain" description="Nuclear transport factor 2" evidence="1">
    <location>
        <begin position="28"/>
        <end position="118"/>
    </location>
</feature>
<protein>
    <submittedName>
        <fullName evidence="2">Ketosteroid isomerase family protein</fullName>
    </submittedName>
</protein>
<accession>A0ABU9VH72</accession>
<sequence length="135" mass="14961">MSNSELGITFIYPNNCGNSPKTVKLKELYQSLIAGNLDLLIESVDDEVLWTLIGDSQIKGKQNLIDKVESYSLEQIDSLVIKSIITHGKLGSVSGKFTLKEDTRDVHFSTTFLFSSVSSKSKIIEIDTYIIRGSV</sequence>
<gene>
    <name evidence="2" type="ORF">MKY91_08845</name>
</gene>
<proteinExistence type="predicted"/>
<dbReference type="EMBL" id="JBCITK010000001">
    <property type="protein sequence ID" value="MEN0643250.1"/>
    <property type="molecule type" value="Genomic_DNA"/>
</dbReference>
<dbReference type="Pfam" id="PF02136">
    <property type="entry name" value="NTF2"/>
    <property type="match status" value="1"/>
</dbReference>
<evidence type="ECO:0000313" key="2">
    <source>
        <dbReference type="EMBL" id="MEN0643250.1"/>
    </source>
</evidence>
<name>A0ABU9VH72_9BACI</name>
<dbReference type="InterPro" id="IPR002075">
    <property type="entry name" value="NTF2_dom"/>
</dbReference>
<dbReference type="GO" id="GO:0016853">
    <property type="term" value="F:isomerase activity"/>
    <property type="evidence" value="ECO:0007669"/>
    <property type="project" value="UniProtKB-KW"/>
</dbReference>
<reference evidence="2 3" key="1">
    <citation type="submission" date="2024-03" db="EMBL/GenBank/DDBJ databases">
        <title>Bacilli Hybrid Assemblies.</title>
        <authorList>
            <person name="Kovac J."/>
        </authorList>
    </citation>
    <scope>NUCLEOTIDE SEQUENCE [LARGE SCALE GENOMIC DNA]</scope>
    <source>
        <strain evidence="2 3">FSL R7-0666</strain>
    </source>
</reference>
<comment type="caution">
    <text evidence="2">The sequence shown here is derived from an EMBL/GenBank/DDBJ whole genome shotgun (WGS) entry which is preliminary data.</text>
</comment>